<evidence type="ECO:0000313" key="4">
    <source>
        <dbReference type="Proteomes" id="UP000254968"/>
    </source>
</evidence>
<gene>
    <name evidence="3" type="ORF">NCTC13315_02064</name>
</gene>
<evidence type="ECO:0000256" key="1">
    <source>
        <dbReference type="SAM" id="Coils"/>
    </source>
</evidence>
<evidence type="ECO:0000313" key="3">
    <source>
        <dbReference type="EMBL" id="STX29521.1"/>
    </source>
</evidence>
<feature type="coiled-coil region" evidence="1">
    <location>
        <begin position="68"/>
        <end position="116"/>
    </location>
</feature>
<keyword evidence="1" id="KW-0175">Coiled coil</keyword>
<dbReference type="Gene3D" id="1.20.120.520">
    <property type="entry name" value="nmb1532 protein domain like"/>
    <property type="match status" value="1"/>
</dbReference>
<dbReference type="PANTHER" id="PTHR35585">
    <property type="entry name" value="HHE DOMAIN PROTEIN (AFU_ORTHOLOGUE AFUA_4G00730)"/>
    <property type="match status" value="1"/>
</dbReference>
<dbReference type="PANTHER" id="PTHR35585:SF1">
    <property type="entry name" value="HHE DOMAIN PROTEIN (AFU_ORTHOLOGUE AFUA_4G00730)"/>
    <property type="match status" value="1"/>
</dbReference>
<keyword evidence="4" id="KW-1185">Reference proteome</keyword>
<reference evidence="3 4" key="1">
    <citation type="submission" date="2018-06" db="EMBL/GenBank/DDBJ databases">
        <authorList>
            <consortium name="Pathogen Informatics"/>
            <person name="Doyle S."/>
        </authorList>
    </citation>
    <scope>NUCLEOTIDE SEQUENCE [LARGE SCALE GENOMIC DNA]</scope>
    <source>
        <strain evidence="3 4">NCTC13315</strain>
    </source>
</reference>
<evidence type="ECO:0000259" key="2">
    <source>
        <dbReference type="Pfam" id="PF01814"/>
    </source>
</evidence>
<feature type="domain" description="Hemerythrin-like" evidence="2">
    <location>
        <begin position="4"/>
        <end position="119"/>
    </location>
</feature>
<dbReference type="EMBL" id="UGNV01000001">
    <property type="protein sequence ID" value="STX29521.1"/>
    <property type="molecule type" value="Genomic_DNA"/>
</dbReference>
<protein>
    <submittedName>
        <fullName evidence="3">Alr3199 protein</fullName>
    </submittedName>
</protein>
<dbReference type="InterPro" id="IPR012312">
    <property type="entry name" value="Hemerythrin-like"/>
</dbReference>
<dbReference type="AlphaFoldDB" id="A0A378I4A4"/>
<dbReference type="RefSeq" id="WP_115303187.1">
    <property type="nucleotide sequence ID" value="NZ_CAAAHO010000002.1"/>
</dbReference>
<organism evidence="3 4">
    <name type="scientific">Legionella beliardensis</name>
    <dbReference type="NCBI Taxonomy" id="91822"/>
    <lineage>
        <taxon>Bacteria</taxon>
        <taxon>Pseudomonadati</taxon>
        <taxon>Pseudomonadota</taxon>
        <taxon>Gammaproteobacteria</taxon>
        <taxon>Legionellales</taxon>
        <taxon>Legionellaceae</taxon>
        <taxon>Legionella</taxon>
    </lineage>
</organism>
<proteinExistence type="predicted"/>
<dbReference type="Proteomes" id="UP000254968">
    <property type="component" value="Unassembled WGS sequence"/>
</dbReference>
<name>A0A378I4A4_9GAMM</name>
<dbReference type="Pfam" id="PF01814">
    <property type="entry name" value="Hemerythrin"/>
    <property type="match status" value="1"/>
</dbReference>
<accession>A0A378I4A4</accession>
<sequence>MSIFTYLKKDHRVAQSLMDKIMRLDSDATEERDKLFNQLKKELIIHSKAEEKVFYEPLKKEPATEEEIPHAKEEHAEVEEMLDRLSDKSLNGAAWMQLFKKMADSLQHHIEEEEHEIFTDAKKELTSEEAQQMEIAMQKEKKLVEKKIDISLRDAK</sequence>
<dbReference type="OrthoDB" id="5523420at2"/>